<dbReference type="SUPFAM" id="SSF46689">
    <property type="entry name" value="Homeodomain-like"/>
    <property type="match status" value="1"/>
</dbReference>
<dbReference type="Proteomes" id="UP000295075">
    <property type="component" value="Unassembled WGS sequence"/>
</dbReference>
<dbReference type="GO" id="GO:0003700">
    <property type="term" value="F:DNA-binding transcription factor activity"/>
    <property type="evidence" value="ECO:0007669"/>
    <property type="project" value="TreeGrafter"/>
</dbReference>
<dbReference type="PRINTS" id="PR00455">
    <property type="entry name" value="HTHTETR"/>
</dbReference>
<evidence type="ECO:0000313" key="4">
    <source>
        <dbReference type="EMBL" id="TDC23492.1"/>
    </source>
</evidence>
<keyword evidence="5" id="KW-1185">Reference proteome</keyword>
<gene>
    <name evidence="4" type="ORF">E1261_28385</name>
</gene>
<evidence type="ECO:0000313" key="5">
    <source>
        <dbReference type="Proteomes" id="UP000295075"/>
    </source>
</evidence>
<feature type="DNA-binding region" description="H-T-H motif" evidence="2">
    <location>
        <begin position="27"/>
        <end position="46"/>
    </location>
</feature>
<protein>
    <submittedName>
        <fullName evidence="4">TetR family transcriptional regulator</fullName>
    </submittedName>
</protein>
<accession>A0A4R4PMY6</accession>
<dbReference type="PROSITE" id="PS50977">
    <property type="entry name" value="HTH_TETR_2"/>
    <property type="match status" value="1"/>
</dbReference>
<organism evidence="4 5">
    <name type="scientific">Kribbella albertanoniae</name>
    <dbReference type="NCBI Taxonomy" id="1266829"/>
    <lineage>
        <taxon>Bacteria</taxon>
        <taxon>Bacillati</taxon>
        <taxon>Actinomycetota</taxon>
        <taxon>Actinomycetes</taxon>
        <taxon>Propionibacteriales</taxon>
        <taxon>Kribbellaceae</taxon>
        <taxon>Kribbella</taxon>
    </lineage>
</organism>
<dbReference type="AlphaFoldDB" id="A0A4R4PMY6"/>
<dbReference type="PANTHER" id="PTHR30055:SF223">
    <property type="entry name" value="HTH-TYPE TRANSCRIPTIONAL REGULATOR UIDR"/>
    <property type="match status" value="1"/>
</dbReference>
<evidence type="ECO:0000259" key="3">
    <source>
        <dbReference type="PROSITE" id="PS50977"/>
    </source>
</evidence>
<dbReference type="PANTHER" id="PTHR30055">
    <property type="entry name" value="HTH-TYPE TRANSCRIPTIONAL REGULATOR RUTR"/>
    <property type="match status" value="1"/>
</dbReference>
<keyword evidence="1 2" id="KW-0238">DNA-binding</keyword>
<dbReference type="Pfam" id="PF00440">
    <property type="entry name" value="TetR_N"/>
    <property type="match status" value="1"/>
</dbReference>
<comment type="caution">
    <text evidence="4">The sequence shown here is derived from an EMBL/GenBank/DDBJ whole genome shotgun (WGS) entry which is preliminary data.</text>
</comment>
<reference evidence="4 5" key="1">
    <citation type="submission" date="2019-03" db="EMBL/GenBank/DDBJ databases">
        <title>Draft genome sequences of novel Actinobacteria.</title>
        <authorList>
            <person name="Sahin N."/>
            <person name="Ay H."/>
            <person name="Saygin H."/>
        </authorList>
    </citation>
    <scope>NUCLEOTIDE SEQUENCE [LARGE SCALE GENOMIC DNA]</scope>
    <source>
        <strain evidence="4 5">JCM 30547</strain>
    </source>
</reference>
<dbReference type="InterPro" id="IPR001647">
    <property type="entry name" value="HTH_TetR"/>
</dbReference>
<feature type="domain" description="HTH tetR-type" evidence="3">
    <location>
        <begin position="4"/>
        <end position="64"/>
    </location>
</feature>
<dbReference type="OrthoDB" id="4550691at2"/>
<dbReference type="InterPro" id="IPR050109">
    <property type="entry name" value="HTH-type_TetR-like_transc_reg"/>
</dbReference>
<dbReference type="GO" id="GO:0000976">
    <property type="term" value="F:transcription cis-regulatory region binding"/>
    <property type="evidence" value="ECO:0007669"/>
    <property type="project" value="TreeGrafter"/>
</dbReference>
<name>A0A4R4PMY6_9ACTN</name>
<evidence type="ECO:0000256" key="2">
    <source>
        <dbReference type="PROSITE-ProRule" id="PRU00335"/>
    </source>
</evidence>
<proteinExistence type="predicted"/>
<dbReference type="Gene3D" id="1.10.357.10">
    <property type="entry name" value="Tetracycline Repressor, domain 2"/>
    <property type="match status" value="1"/>
</dbReference>
<evidence type="ECO:0000256" key="1">
    <source>
        <dbReference type="ARBA" id="ARBA00023125"/>
    </source>
</evidence>
<dbReference type="EMBL" id="SMKA01000163">
    <property type="protein sequence ID" value="TDC23492.1"/>
    <property type="molecule type" value="Genomic_DNA"/>
</dbReference>
<sequence>MSKQARRDQLLDAALAVVRERGTDGLTLVTLAEAAEVSRPIVYDHFGTRSGLLLALYRLLDEQHRAAVTQALEGAADTAQVLSVAYFACATDLPEFAAVSAALKGDPEAEAAQHELLGDYVKLMVTALKPHSKLAPKALRLRCLALLGAAEALTVELNHGRITAGEAVAAFAGLMR</sequence>
<dbReference type="InterPro" id="IPR009057">
    <property type="entry name" value="Homeodomain-like_sf"/>
</dbReference>